<dbReference type="AlphaFoldDB" id="A0A643BRF3"/>
<dbReference type="Proteomes" id="UP000437017">
    <property type="component" value="Unassembled WGS sequence"/>
</dbReference>
<sequence length="44" mass="5274">MKHMEPQVKHVSQSIKICPHQWLLQRQGRISLDNSQKSMKLKIY</sequence>
<comment type="caution">
    <text evidence="1">The sequence shown here is derived from an EMBL/GenBank/DDBJ whole genome shotgun (WGS) entry which is preliminary data.</text>
</comment>
<accession>A0A643BRF3</accession>
<proteinExistence type="predicted"/>
<reference evidence="1 2" key="1">
    <citation type="journal article" date="2019" name="PLoS ONE">
        <title>Genomic analyses reveal an absence of contemporary introgressive admixture between fin whales and blue whales, despite known hybrids.</title>
        <authorList>
            <person name="Westbury M.V."/>
            <person name="Petersen B."/>
            <person name="Lorenzen E.D."/>
        </authorList>
    </citation>
    <scope>NUCLEOTIDE SEQUENCE [LARGE SCALE GENOMIC DNA]</scope>
    <source>
        <strain evidence="1">FinWhale-01</strain>
    </source>
</reference>
<keyword evidence="2" id="KW-1185">Reference proteome</keyword>
<gene>
    <name evidence="1" type="ORF">E2I00_007569</name>
</gene>
<evidence type="ECO:0000313" key="2">
    <source>
        <dbReference type="Proteomes" id="UP000437017"/>
    </source>
</evidence>
<protein>
    <submittedName>
        <fullName evidence="1">Uncharacterized protein</fullName>
    </submittedName>
</protein>
<organism evidence="1 2">
    <name type="scientific">Balaenoptera physalus</name>
    <name type="common">Fin whale</name>
    <name type="synonym">Balaena physalus</name>
    <dbReference type="NCBI Taxonomy" id="9770"/>
    <lineage>
        <taxon>Eukaryota</taxon>
        <taxon>Metazoa</taxon>
        <taxon>Chordata</taxon>
        <taxon>Craniata</taxon>
        <taxon>Vertebrata</taxon>
        <taxon>Euteleostomi</taxon>
        <taxon>Mammalia</taxon>
        <taxon>Eutheria</taxon>
        <taxon>Laurasiatheria</taxon>
        <taxon>Artiodactyla</taxon>
        <taxon>Whippomorpha</taxon>
        <taxon>Cetacea</taxon>
        <taxon>Mysticeti</taxon>
        <taxon>Balaenopteridae</taxon>
        <taxon>Balaenoptera</taxon>
    </lineage>
</organism>
<name>A0A643BRF3_BALPH</name>
<evidence type="ECO:0000313" key="1">
    <source>
        <dbReference type="EMBL" id="KAB0390559.1"/>
    </source>
</evidence>
<dbReference type="EMBL" id="SGJD01005326">
    <property type="protein sequence ID" value="KAB0390559.1"/>
    <property type="molecule type" value="Genomic_DNA"/>
</dbReference>